<feature type="chain" id="PRO_5041930386" evidence="4">
    <location>
        <begin position="20"/>
        <end position="168"/>
    </location>
</feature>
<dbReference type="GO" id="GO:0017004">
    <property type="term" value="P:cytochrome complex assembly"/>
    <property type="evidence" value="ECO:0007669"/>
    <property type="project" value="UniProtKB-KW"/>
</dbReference>
<dbReference type="InterPro" id="IPR017937">
    <property type="entry name" value="Thioredoxin_CS"/>
</dbReference>
<evidence type="ECO:0000256" key="1">
    <source>
        <dbReference type="ARBA" id="ARBA00004196"/>
    </source>
</evidence>
<dbReference type="PANTHER" id="PTHR42852:SF13">
    <property type="entry name" value="PROTEIN DIPZ"/>
    <property type="match status" value="1"/>
</dbReference>
<name>A0AAE3SI79_9BACT</name>
<dbReference type="CDD" id="cd02966">
    <property type="entry name" value="TlpA_like_family"/>
    <property type="match status" value="1"/>
</dbReference>
<comment type="subcellular location">
    <subcellularLocation>
        <location evidence="1">Cell envelope</location>
    </subcellularLocation>
</comment>
<organism evidence="6 7">
    <name type="scientific">Plebeiibacterium marinum</name>
    <dbReference type="NCBI Taxonomy" id="2992111"/>
    <lineage>
        <taxon>Bacteria</taxon>
        <taxon>Pseudomonadati</taxon>
        <taxon>Bacteroidota</taxon>
        <taxon>Bacteroidia</taxon>
        <taxon>Marinilabiliales</taxon>
        <taxon>Marinilabiliaceae</taxon>
        <taxon>Plebeiibacterium</taxon>
    </lineage>
</organism>
<reference evidence="6" key="1">
    <citation type="submission" date="2022-10" db="EMBL/GenBank/DDBJ databases">
        <authorList>
            <person name="Yu W.X."/>
        </authorList>
    </citation>
    <scope>NUCLEOTIDE SEQUENCE</scope>
    <source>
        <strain evidence="6">D04</strain>
    </source>
</reference>
<gene>
    <name evidence="6" type="ORF">OM074_00685</name>
</gene>
<keyword evidence="4" id="KW-0732">Signal</keyword>
<dbReference type="GO" id="GO:0030313">
    <property type="term" value="C:cell envelope"/>
    <property type="evidence" value="ECO:0007669"/>
    <property type="project" value="UniProtKB-SubCell"/>
</dbReference>
<accession>A0AAE3SI79</accession>
<evidence type="ECO:0000256" key="2">
    <source>
        <dbReference type="ARBA" id="ARBA00022748"/>
    </source>
</evidence>
<dbReference type="InterPro" id="IPR036249">
    <property type="entry name" value="Thioredoxin-like_sf"/>
</dbReference>
<dbReference type="AlphaFoldDB" id="A0AAE3SI79"/>
<dbReference type="EMBL" id="JAPDPI010000001">
    <property type="protein sequence ID" value="MCW3804114.1"/>
    <property type="molecule type" value="Genomic_DNA"/>
</dbReference>
<evidence type="ECO:0000256" key="3">
    <source>
        <dbReference type="ARBA" id="ARBA00023284"/>
    </source>
</evidence>
<sequence length="168" mass="18891">MLRLIIVSVLVLAGHIVMAQTAGDIVNVGDKMPAFAFKTESGNVSSSSLKGKVVMLNFFATWCPPCRKELPHVEEKIWGKYKSNSDFKLMVIGREHTLEEISDFSEGKYTMPFFPDEGREIFALFAENSIPRNYIINREGEIVYASVGFSEESFDELLKVLSSLLEVE</sequence>
<evidence type="ECO:0000259" key="5">
    <source>
        <dbReference type="PROSITE" id="PS51352"/>
    </source>
</evidence>
<dbReference type="Gene3D" id="3.40.30.10">
    <property type="entry name" value="Glutaredoxin"/>
    <property type="match status" value="1"/>
</dbReference>
<dbReference type="PANTHER" id="PTHR42852">
    <property type="entry name" value="THIOL:DISULFIDE INTERCHANGE PROTEIN DSBE"/>
    <property type="match status" value="1"/>
</dbReference>
<dbReference type="Pfam" id="PF08534">
    <property type="entry name" value="Redoxin"/>
    <property type="match status" value="1"/>
</dbReference>
<dbReference type="InterPro" id="IPR013740">
    <property type="entry name" value="Redoxin"/>
</dbReference>
<keyword evidence="2" id="KW-0201">Cytochrome c-type biogenesis</keyword>
<protein>
    <submittedName>
        <fullName evidence="6">TlpA family protein disulfide reductase</fullName>
    </submittedName>
</protein>
<dbReference type="SUPFAM" id="SSF52833">
    <property type="entry name" value="Thioredoxin-like"/>
    <property type="match status" value="1"/>
</dbReference>
<keyword evidence="3" id="KW-0676">Redox-active center</keyword>
<dbReference type="PROSITE" id="PS51352">
    <property type="entry name" value="THIOREDOXIN_2"/>
    <property type="match status" value="1"/>
</dbReference>
<proteinExistence type="predicted"/>
<keyword evidence="7" id="KW-1185">Reference proteome</keyword>
<dbReference type="InterPro" id="IPR050553">
    <property type="entry name" value="Thioredoxin_ResA/DsbE_sf"/>
</dbReference>
<comment type="caution">
    <text evidence="6">The sequence shown here is derived from an EMBL/GenBank/DDBJ whole genome shotgun (WGS) entry which is preliminary data.</text>
</comment>
<evidence type="ECO:0000313" key="6">
    <source>
        <dbReference type="EMBL" id="MCW3804114.1"/>
    </source>
</evidence>
<dbReference type="InterPro" id="IPR013766">
    <property type="entry name" value="Thioredoxin_domain"/>
</dbReference>
<feature type="domain" description="Thioredoxin" evidence="5">
    <location>
        <begin position="26"/>
        <end position="166"/>
    </location>
</feature>
<evidence type="ECO:0000256" key="4">
    <source>
        <dbReference type="SAM" id="SignalP"/>
    </source>
</evidence>
<evidence type="ECO:0000313" key="7">
    <source>
        <dbReference type="Proteomes" id="UP001207408"/>
    </source>
</evidence>
<dbReference type="RefSeq" id="WP_301197337.1">
    <property type="nucleotide sequence ID" value="NZ_JAPDPI010000001.1"/>
</dbReference>
<dbReference type="PROSITE" id="PS00194">
    <property type="entry name" value="THIOREDOXIN_1"/>
    <property type="match status" value="1"/>
</dbReference>
<dbReference type="Proteomes" id="UP001207408">
    <property type="component" value="Unassembled WGS sequence"/>
</dbReference>
<feature type="signal peptide" evidence="4">
    <location>
        <begin position="1"/>
        <end position="19"/>
    </location>
</feature>
<dbReference type="GO" id="GO:0016491">
    <property type="term" value="F:oxidoreductase activity"/>
    <property type="evidence" value="ECO:0007669"/>
    <property type="project" value="InterPro"/>
</dbReference>